<dbReference type="CDD" id="cd17538">
    <property type="entry name" value="REC_D1_PleD-like"/>
    <property type="match status" value="1"/>
</dbReference>
<proteinExistence type="predicted"/>
<protein>
    <recommendedName>
        <fullName evidence="1">Stage 0 sporulation protein A homolog</fullName>
    </recommendedName>
</protein>
<keyword evidence="3" id="KW-0597">Phosphoprotein</keyword>
<evidence type="ECO:0000313" key="6">
    <source>
        <dbReference type="EMBL" id="SMB89663.1"/>
    </source>
</evidence>
<comment type="function">
    <text evidence="2">May play the central regulatory role in sporulation. It may be an element of the effector pathway responsible for the activation of sporulation genes in response to nutritional stress. Spo0A may act in concert with spo0H (a sigma factor) to control the expression of some genes that are critical to the sporulation process.</text>
</comment>
<dbReference type="PANTHER" id="PTHR45228">
    <property type="entry name" value="CYCLIC DI-GMP PHOSPHODIESTERASE TM_0186-RELATED"/>
    <property type="match status" value="1"/>
</dbReference>
<dbReference type="SMART" id="SM00471">
    <property type="entry name" value="HDc"/>
    <property type="match status" value="1"/>
</dbReference>
<dbReference type="AlphaFoldDB" id="A0A1W1V8T2"/>
<dbReference type="SUPFAM" id="SSF52172">
    <property type="entry name" value="CheY-like"/>
    <property type="match status" value="1"/>
</dbReference>
<gene>
    <name evidence="6" type="ORF">SAMN00808754_0197</name>
</gene>
<evidence type="ECO:0000256" key="3">
    <source>
        <dbReference type="PROSITE-ProRule" id="PRU00169"/>
    </source>
</evidence>
<feature type="domain" description="Response regulatory" evidence="4">
    <location>
        <begin position="6"/>
        <end position="122"/>
    </location>
</feature>
<evidence type="ECO:0000259" key="4">
    <source>
        <dbReference type="PROSITE" id="PS50110"/>
    </source>
</evidence>
<dbReference type="Pfam" id="PF13487">
    <property type="entry name" value="HD_5"/>
    <property type="match status" value="1"/>
</dbReference>
<dbReference type="Gene3D" id="1.10.3210.10">
    <property type="entry name" value="Hypothetical protein af1432"/>
    <property type="match status" value="1"/>
</dbReference>
<evidence type="ECO:0000256" key="2">
    <source>
        <dbReference type="ARBA" id="ARBA00024867"/>
    </source>
</evidence>
<evidence type="ECO:0000259" key="5">
    <source>
        <dbReference type="PROSITE" id="PS51832"/>
    </source>
</evidence>
<dbReference type="SUPFAM" id="SSF109604">
    <property type="entry name" value="HD-domain/PDEase-like"/>
    <property type="match status" value="1"/>
</dbReference>
<dbReference type="Pfam" id="PF00072">
    <property type="entry name" value="Response_reg"/>
    <property type="match status" value="1"/>
</dbReference>
<evidence type="ECO:0000256" key="1">
    <source>
        <dbReference type="ARBA" id="ARBA00018672"/>
    </source>
</evidence>
<sequence>MWEKPKILVVDDEEVNLVLMEAILVPAGYQVILARSGEEALAAAVREEPDAILLDVMMPKIDGFTVCRQLKEGEATRFIPVIIITALDRWEDRVQGLAAGADDFLTKPVNEIELKVRLRSLLRIKKLNDQLRYAHEHINYLTRHVDDLLKHFDPLSFLTHPAREELIKQLFYFQKLAPEMVLVAFLEGDEKGQGAIYFLQEGRVHQERFSFSLLPQSPLAKILTLEGRSSWGNRSEGQEEIFRSLEGILAQAKVRRTLHNYVSYRQDSIWLCCFNYAHPVTSYECDVLRNLSTYSQFLELIAEQVKRTEEAFHYTLEALARAAEANDEDTGNHIIRVGVFAKELAEAMGCPRSFCQEIGRAAKVHDVGKVHIPSHILRKPGKLSPEEWEIIRQHPYYGARILGEAPRLKTARDIALHHHEKWDGSGYPQGLKGEEISLAGRIVALADIYDALRNKRSYKPAFSHEEVFKIITSGDGRVEPSHFDPYVLETFRKIAPRFEEIYESLKD</sequence>
<dbReference type="PROSITE" id="PS50110">
    <property type="entry name" value="RESPONSE_REGULATORY"/>
    <property type="match status" value="1"/>
</dbReference>
<dbReference type="STRING" id="698762.SAMN00808754_0197"/>
<dbReference type="Proteomes" id="UP000192569">
    <property type="component" value="Chromosome I"/>
</dbReference>
<name>A0A1W1V8T2_9FIRM</name>
<organism evidence="6 7">
    <name type="scientific">Thermanaeromonas toyohensis ToBE</name>
    <dbReference type="NCBI Taxonomy" id="698762"/>
    <lineage>
        <taxon>Bacteria</taxon>
        <taxon>Bacillati</taxon>
        <taxon>Bacillota</taxon>
        <taxon>Clostridia</taxon>
        <taxon>Neomoorellales</taxon>
        <taxon>Neomoorellaceae</taxon>
        <taxon>Thermanaeromonas</taxon>
    </lineage>
</organism>
<feature type="modified residue" description="4-aspartylphosphate" evidence="3">
    <location>
        <position position="55"/>
    </location>
</feature>
<reference evidence="6 7" key="1">
    <citation type="submission" date="2017-04" db="EMBL/GenBank/DDBJ databases">
        <authorList>
            <person name="Afonso C.L."/>
            <person name="Miller P.J."/>
            <person name="Scott M.A."/>
            <person name="Spackman E."/>
            <person name="Goraichik I."/>
            <person name="Dimitrov K.M."/>
            <person name="Suarez D.L."/>
            <person name="Swayne D.E."/>
        </authorList>
    </citation>
    <scope>NUCLEOTIDE SEQUENCE [LARGE SCALE GENOMIC DNA]</scope>
    <source>
        <strain evidence="6 7">ToBE</strain>
    </source>
</reference>
<dbReference type="InterPro" id="IPR003607">
    <property type="entry name" value="HD/PDEase_dom"/>
</dbReference>
<dbReference type="RefSeq" id="WP_084663161.1">
    <property type="nucleotide sequence ID" value="NZ_LT838272.1"/>
</dbReference>
<dbReference type="PANTHER" id="PTHR45228:SF8">
    <property type="entry name" value="TWO-COMPONENT RESPONSE REGULATOR-RELATED"/>
    <property type="match status" value="1"/>
</dbReference>
<dbReference type="PROSITE" id="PS51832">
    <property type="entry name" value="HD_GYP"/>
    <property type="match status" value="1"/>
</dbReference>
<keyword evidence="7" id="KW-1185">Reference proteome</keyword>
<dbReference type="Gene3D" id="3.40.50.2300">
    <property type="match status" value="1"/>
</dbReference>
<accession>A0A1W1V8T2</accession>
<dbReference type="GO" id="GO:0000160">
    <property type="term" value="P:phosphorelay signal transduction system"/>
    <property type="evidence" value="ECO:0007669"/>
    <property type="project" value="InterPro"/>
</dbReference>
<dbReference type="InterPro" id="IPR037522">
    <property type="entry name" value="HD_GYP_dom"/>
</dbReference>
<dbReference type="InterPro" id="IPR052020">
    <property type="entry name" value="Cyclic_di-GMP/3'3'-cGAMP_PDE"/>
</dbReference>
<dbReference type="SMART" id="SM00448">
    <property type="entry name" value="REC"/>
    <property type="match status" value="1"/>
</dbReference>
<dbReference type="CDD" id="cd00077">
    <property type="entry name" value="HDc"/>
    <property type="match status" value="1"/>
</dbReference>
<evidence type="ECO:0000313" key="7">
    <source>
        <dbReference type="Proteomes" id="UP000192569"/>
    </source>
</evidence>
<feature type="domain" description="HD-GYP" evidence="5">
    <location>
        <begin position="308"/>
        <end position="507"/>
    </location>
</feature>
<dbReference type="InterPro" id="IPR011006">
    <property type="entry name" value="CheY-like_superfamily"/>
</dbReference>
<dbReference type="OrthoDB" id="10822at2"/>
<dbReference type="InterPro" id="IPR001789">
    <property type="entry name" value="Sig_transdc_resp-reg_receiver"/>
</dbReference>
<dbReference type="EMBL" id="LT838272">
    <property type="protein sequence ID" value="SMB89663.1"/>
    <property type="molecule type" value="Genomic_DNA"/>
</dbReference>